<feature type="transmembrane region" description="Helical" evidence="1">
    <location>
        <begin position="122"/>
        <end position="139"/>
    </location>
</feature>
<feature type="transmembrane region" description="Helical" evidence="1">
    <location>
        <begin position="72"/>
        <end position="92"/>
    </location>
</feature>
<reference evidence="3 4" key="1">
    <citation type="submission" date="2016-03" db="EMBL/GenBank/DDBJ databases">
        <authorList>
            <consortium name="Pathogen Informatics"/>
        </authorList>
    </citation>
    <scope>NUCLEOTIDE SEQUENCE [LARGE SCALE GENOMIC DNA]</scope>
    <source>
        <strain evidence="3 4">NCTC13364</strain>
    </source>
</reference>
<keyword evidence="1" id="KW-0812">Transmembrane</keyword>
<evidence type="ECO:0000259" key="2">
    <source>
        <dbReference type="Pfam" id="PF00892"/>
    </source>
</evidence>
<keyword evidence="1" id="KW-1133">Transmembrane helix</keyword>
<evidence type="ECO:0000313" key="4">
    <source>
        <dbReference type="Proteomes" id="UP000077037"/>
    </source>
</evidence>
<gene>
    <name evidence="3" type="primary">rhtA</name>
    <name evidence="3" type="ORF">SAMEA1982600_02434</name>
</gene>
<feature type="transmembrane region" description="Helical" evidence="1">
    <location>
        <begin position="266"/>
        <end position="285"/>
    </location>
</feature>
<keyword evidence="1" id="KW-0472">Membrane</keyword>
<proteinExistence type="predicted"/>
<feature type="transmembrane region" description="Helical" evidence="1">
    <location>
        <begin position="98"/>
        <end position="117"/>
    </location>
</feature>
<feature type="domain" description="EamA" evidence="2">
    <location>
        <begin position="151"/>
        <end position="281"/>
    </location>
</feature>
<dbReference type="GO" id="GO:0016020">
    <property type="term" value="C:membrane"/>
    <property type="evidence" value="ECO:0007669"/>
    <property type="project" value="InterPro"/>
</dbReference>
<dbReference type="SUPFAM" id="SSF103481">
    <property type="entry name" value="Multidrug resistance efflux transporter EmrE"/>
    <property type="match status" value="2"/>
</dbReference>
<feature type="transmembrane region" description="Helical" evidence="1">
    <location>
        <begin position="210"/>
        <end position="228"/>
    </location>
</feature>
<organism evidence="3 4">
    <name type="scientific">Bordetella ansorpii</name>
    <dbReference type="NCBI Taxonomy" id="288768"/>
    <lineage>
        <taxon>Bacteria</taxon>
        <taxon>Pseudomonadati</taxon>
        <taxon>Pseudomonadota</taxon>
        <taxon>Betaproteobacteria</taxon>
        <taxon>Burkholderiales</taxon>
        <taxon>Alcaligenaceae</taxon>
        <taxon>Bordetella</taxon>
    </lineage>
</organism>
<sequence length="289" mass="29866">MTPATLSASRQNALLPITLLVIAMISIQGGAALAKTLFPTVGAIGTSALRLLFSAIMLTLAMRPWRLRMDRAGWLAAVPYGLSLAGMNLLFYMSVERIPLGIAVAVEFTGPLALAVFSSRRAADFVWIALAACGLWVLLPHDTGGHALDPWGVFFAAAAGVCWAAYIVYGRRASLKGGVPMVALASIVAAAAVLPIGLAQGGTAMFSLDILPYALGVALLSSALPYALEVWVLARLPARVFGTLLSLESACAALSGLVFLGETLTLAQWLGVAAIASASAGVTATRGKD</sequence>
<evidence type="ECO:0000313" key="3">
    <source>
        <dbReference type="EMBL" id="SAI30560.1"/>
    </source>
</evidence>
<feature type="transmembrane region" description="Helical" evidence="1">
    <location>
        <begin position="151"/>
        <end position="169"/>
    </location>
</feature>
<name>A0A157PB95_9BORD</name>
<evidence type="ECO:0000256" key="1">
    <source>
        <dbReference type="SAM" id="Phobius"/>
    </source>
</evidence>
<feature type="transmembrane region" description="Helical" evidence="1">
    <location>
        <begin position="12"/>
        <end position="31"/>
    </location>
</feature>
<feature type="transmembrane region" description="Helical" evidence="1">
    <location>
        <begin position="181"/>
        <end position="198"/>
    </location>
</feature>
<dbReference type="InterPro" id="IPR037185">
    <property type="entry name" value="EmrE-like"/>
</dbReference>
<dbReference type="EMBL" id="FKBS01000014">
    <property type="protein sequence ID" value="SAI30560.1"/>
    <property type="molecule type" value="Genomic_DNA"/>
</dbReference>
<feature type="transmembrane region" description="Helical" evidence="1">
    <location>
        <begin position="240"/>
        <end position="260"/>
    </location>
</feature>
<dbReference type="InterPro" id="IPR000620">
    <property type="entry name" value="EamA_dom"/>
</dbReference>
<feature type="transmembrane region" description="Helical" evidence="1">
    <location>
        <begin position="37"/>
        <end position="60"/>
    </location>
</feature>
<accession>A0A157PB95</accession>
<protein>
    <submittedName>
        <fullName evidence="3">Membrane protein</fullName>
    </submittedName>
</protein>
<dbReference type="AlphaFoldDB" id="A0A157PB95"/>
<dbReference type="Proteomes" id="UP000077037">
    <property type="component" value="Unassembled WGS sequence"/>
</dbReference>
<dbReference type="Pfam" id="PF00892">
    <property type="entry name" value="EamA"/>
    <property type="match status" value="1"/>
</dbReference>